<evidence type="ECO:0000313" key="3">
    <source>
        <dbReference type="Proteomes" id="UP000502823"/>
    </source>
</evidence>
<dbReference type="InParanoid" id="A0A6L2PS98"/>
<dbReference type="PANTHER" id="PTHR16212">
    <property type="entry name" value="FOCADHESIN FAMILY MEMBER"/>
    <property type="match status" value="1"/>
</dbReference>
<dbReference type="InterPro" id="IPR045163">
    <property type="entry name" value="Focadhesin/RST1"/>
</dbReference>
<evidence type="ECO:0000313" key="2">
    <source>
        <dbReference type="EMBL" id="GFG35336.1"/>
    </source>
</evidence>
<name>A0A6L2PS98_COPFO</name>
<proteinExistence type="predicted"/>
<organism evidence="2 3">
    <name type="scientific">Coptotermes formosanus</name>
    <name type="common">Formosan subterranean termite</name>
    <dbReference type="NCBI Taxonomy" id="36987"/>
    <lineage>
        <taxon>Eukaryota</taxon>
        <taxon>Metazoa</taxon>
        <taxon>Ecdysozoa</taxon>
        <taxon>Arthropoda</taxon>
        <taxon>Hexapoda</taxon>
        <taxon>Insecta</taxon>
        <taxon>Pterygota</taxon>
        <taxon>Neoptera</taxon>
        <taxon>Polyneoptera</taxon>
        <taxon>Dictyoptera</taxon>
        <taxon>Blattodea</taxon>
        <taxon>Blattoidea</taxon>
        <taxon>Termitoidae</taxon>
        <taxon>Rhinotermitidae</taxon>
        <taxon>Coptotermes</taxon>
    </lineage>
</organism>
<feature type="domain" description="DUF3730" evidence="1">
    <location>
        <begin position="374"/>
        <end position="593"/>
    </location>
</feature>
<dbReference type="Proteomes" id="UP000502823">
    <property type="component" value="Unassembled WGS sequence"/>
</dbReference>
<dbReference type="OrthoDB" id="6354723at2759"/>
<dbReference type="Pfam" id="PF12530">
    <property type="entry name" value="DUF3730"/>
    <property type="match status" value="1"/>
</dbReference>
<dbReference type="PANTHER" id="PTHR16212:SF4">
    <property type="entry name" value="FOCADHESIN"/>
    <property type="match status" value="1"/>
</dbReference>
<comment type="caution">
    <text evidence="2">The sequence shown here is derived from an EMBL/GenBank/DDBJ whole genome shotgun (WGS) entry which is preliminary data.</text>
</comment>
<dbReference type="InterPro" id="IPR016024">
    <property type="entry name" value="ARM-type_fold"/>
</dbReference>
<sequence length="1107" mass="125198">NYTAVIYSIGTLLIIDLKARLSENKSYQCPFSLRTPEHPLITVLKQNKDTWYDVFSVMKFICTHNEEIVAENSLELLHPVFLYALCDPSPPPNLPVACRQHLWMLLLKTSFHYETKDFLLEILSWLQVGSDTEVMSTSHMFLMMGELALQHEDTPLCSALATLIAASAHRLVCHGHDPRSCLSALSQLLVVSPDAGSCVLMLLSRTVGSCPVIYLKDLVIFCASVVEMKVCNAIATKMFVCALLQWLLYPSYLTGEALQTATSILTWVNSNTSWPSCTGHLCANRSFSQLRNADSLVDSVTEMCRLAETWQSNPAVVRDWLQRVTNIPQDIEHLQLFVSGLFIHNFDNSEIKQESLKLLLKMVERNHDFAASVMPVILYKLADEKEPLVQLQLLRGLTKMAVQKENVNIILHTLESLKRKHGMNTLLVGLYVQLWKVEIRCYPYLQKLLLENPIDGKDWKYDMARALAIKEICETRPDQHGPELVKLLSQILNQCGSKEGGPSSALALQGITALCNAEIVNIATTWKALAPRLSRDKRPVVIKSLCTFFGCVLSMQCSGQEYEKLVSEVIVKLWSYVSTSKDAEVVSAALNVLSKADVEKINLKTLPECYRQRLKLPSSYTKTPVDAARKPEDVLSYIPGECWIQLLQNMNLETLDAAGDLLTEWLRVELTLYQSGIYRTATARGEPASYSYLHHRSICRGIAEYLQRLSQGTLEPSKIPVARQCLRILSHNFRKTLPPLNWTFLQQFLQEPDLCHYSLITASKQASSSESGRIVVETYLNSFDPSTENEEIIRQLFNHLGDLCKGIPPNSLKPFIEKSLNLAIEDSQAHEGDEQKVLLKDLLSQVKATLKRDDIHDANRVVLSIIVEELLEKIDVNNKCFDAYVDCVTELTSKYLERMSSPSVWWEVTPYKLRKALRIRSALACKADTGVALVWLNECIDATLDHVGEHTNVLRSTASVMSCIREHETNCQWLMELLGQIQNATNKKTDSDKQQAVIFLCDVFLLTVIILSGYDSFVLTLDSLVSSRESRLMLFPQALPTLLARNQWKAVASQVMEWLYHMQNLSVVSPLYADAFRRGLMALRHDRYCKTLSVWMRFISCKAVKLH</sequence>
<feature type="non-terminal residue" evidence="2">
    <location>
        <position position="1"/>
    </location>
</feature>
<accession>A0A6L2PS98</accession>
<keyword evidence="3" id="KW-1185">Reference proteome</keyword>
<dbReference type="GO" id="GO:0060147">
    <property type="term" value="P:regulation of post-transcriptional gene silencing"/>
    <property type="evidence" value="ECO:0007669"/>
    <property type="project" value="InterPro"/>
</dbReference>
<dbReference type="InterPro" id="IPR022542">
    <property type="entry name" value="FOCAD/RST1_DUF3730"/>
</dbReference>
<dbReference type="EMBL" id="BLKM01012032">
    <property type="protein sequence ID" value="GFG35336.1"/>
    <property type="molecule type" value="Genomic_DNA"/>
</dbReference>
<reference evidence="3" key="1">
    <citation type="submission" date="2020-01" db="EMBL/GenBank/DDBJ databases">
        <title>Draft genome sequence of the Termite Coptotermes fromosanus.</title>
        <authorList>
            <person name="Itakura S."/>
            <person name="Yosikawa Y."/>
            <person name="Umezawa K."/>
        </authorList>
    </citation>
    <scope>NUCLEOTIDE SEQUENCE [LARGE SCALE GENOMIC DNA]</scope>
</reference>
<dbReference type="FunCoup" id="A0A6L2PS98">
    <property type="interactions" value="1"/>
</dbReference>
<dbReference type="SUPFAM" id="SSF48371">
    <property type="entry name" value="ARM repeat"/>
    <property type="match status" value="1"/>
</dbReference>
<gene>
    <name evidence="2" type="ORF">Cfor_01371</name>
</gene>
<dbReference type="AlphaFoldDB" id="A0A6L2PS98"/>
<evidence type="ECO:0000259" key="1">
    <source>
        <dbReference type="Pfam" id="PF12530"/>
    </source>
</evidence>
<protein>
    <recommendedName>
        <fullName evidence="1">DUF3730 domain-containing protein</fullName>
    </recommendedName>
</protein>